<dbReference type="InterPro" id="IPR024041">
    <property type="entry name" value="NH4_transpt_AmtB-like_dom"/>
</dbReference>
<feature type="transmembrane region" description="Helical" evidence="8">
    <location>
        <begin position="234"/>
        <end position="251"/>
    </location>
</feature>
<protein>
    <submittedName>
        <fullName evidence="10">Ammonium transporter</fullName>
    </submittedName>
</protein>
<evidence type="ECO:0000256" key="6">
    <source>
        <dbReference type="ARBA" id="ARBA00023136"/>
    </source>
</evidence>
<dbReference type="EMBL" id="JAOAOG010000329">
    <property type="protein sequence ID" value="KAJ6228321.1"/>
    <property type="molecule type" value="Genomic_DNA"/>
</dbReference>
<feature type="transmembrane region" description="Helical" evidence="8">
    <location>
        <begin position="118"/>
        <end position="138"/>
    </location>
</feature>
<dbReference type="Gene3D" id="1.10.3430.10">
    <property type="entry name" value="Ammonium transporter AmtB like domains"/>
    <property type="match status" value="1"/>
</dbReference>
<comment type="caution">
    <text evidence="10">The sequence shown here is derived from an EMBL/GenBank/DDBJ whole genome shotgun (WGS) entry which is preliminary data.</text>
</comment>
<dbReference type="InterPro" id="IPR029020">
    <property type="entry name" value="Ammonium/urea_transptr"/>
</dbReference>
<comment type="subcellular location">
    <subcellularLocation>
        <location evidence="1">Membrane</location>
        <topology evidence="1">Multi-pass membrane protein</topology>
    </subcellularLocation>
</comment>
<evidence type="ECO:0000256" key="3">
    <source>
        <dbReference type="ARBA" id="ARBA00022448"/>
    </source>
</evidence>
<comment type="similarity">
    <text evidence="2">Belongs to the ammonia transporter channel (TC 1.A.11.2) family.</text>
</comment>
<keyword evidence="11" id="KW-1185">Reference proteome</keyword>
<feature type="transmembrane region" description="Helical" evidence="8">
    <location>
        <begin position="384"/>
        <end position="417"/>
    </location>
</feature>
<evidence type="ECO:0000313" key="11">
    <source>
        <dbReference type="Proteomes" id="UP001150062"/>
    </source>
</evidence>
<feature type="transmembrane region" description="Helical" evidence="8">
    <location>
        <begin position="325"/>
        <end position="343"/>
    </location>
</feature>
<evidence type="ECO:0000256" key="7">
    <source>
        <dbReference type="ARBA" id="ARBA00023177"/>
    </source>
</evidence>
<gene>
    <name evidence="10" type="ORF">M0813_09150</name>
</gene>
<evidence type="ECO:0000256" key="2">
    <source>
        <dbReference type="ARBA" id="ARBA00005887"/>
    </source>
</evidence>
<keyword evidence="3" id="KW-0813">Transport</keyword>
<feature type="transmembrane region" description="Helical" evidence="8">
    <location>
        <begin position="76"/>
        <end position="98"/>
    </location>
</feature>
<evidence type="ECO:0000259" key="9">
    <source>
        <dbReference type="Pfam" id="PF00909"/>
    </source>
</evidence>
<evidence type="ECO:0000256" key="4">
    <source>
        <dbReference type="ARBA" id="ARBA00022692"/>
    </source>
</evidence>
<evidence type="ECO:0000256" key="5">
    <source>
        <dbReference type="ARBA" id="ARBA00022989"/>
    </source>
</evidence>
<feature type="transmembrane region" description="Helical" evidence="8">
    <location>
        <begin position="267"/>
        <end position="288"/>
    </location>
</feature>
<feature type="transmembrane region" description="Helical" evidence="8">
    <location>
        <begin position="300"/>
        <end position="319"/>
    </location>
</feature>
<organism evidence="10 11">
    <name type="scientific">Anaeramoeba flamelloides</name>
    <dbReference type="NCBI Taxonomy" id="1746091"/>
    <lineage>
        <taxon>Eukaryota</taxon>
        <taxon>Metamonada</taxon>
        <taxon>Anaeramoebidae</taxon>
        <taxon>Anaeramoeba</taxon>
    </lineage>
</organism>
<feature type="domain" description="Ammonium transporter AmtB-like" evidence="9">
    <location>
        <begin position="43"/>
        <end position="441"/>
    </location>
</feature>
<feature type="transmembrane region" description="Helical" evidence="8">
    <location>
        <begin position="355"/>
        <end position="372"/>
    </location>
</feature>
<dbReference type="PANTHER" id="PTHR11730:SF6">
    <property type="entry name" value="AMMONIUM TRANSPORTER"/>
    <property type="match status" value="1"/>
</dbReference>
<keyword evidence="6 8" id="KW-0472">Membrane</keyword>
<feature type="transmembrane region" description="Helical" evidence="8">
    <location>
        <begin position="42"/>
        <end position="64"/>
    </location>
</feature>
<feature type="transmembrane region" description="Helical" evidence="8">
    <location>
        <begin position="143"/>
        <end position="161"/>
    </location>
</feature>
<keyword evidence="5 8" id="KW-1133">Transmembrane helix</keyword>
<dbReference type="Pfam" id="PF00909">
    <property type="entry name" value="Ammonium_transp"/>
    <property type="match status" value="1"/>
</dbReference>
<accession>A0ABQ8X6X4</accession>
<dbReference type="PANTHER" id="PTHR11730">
    <property type="entry name" value="AMMONIUM TRANSPORTER"/>
    <property type="match status" value="1"/>
</dbReference>
<dbReference type="SUPFAM" id="SSF111352">
    <property type="entry name" value="Ammonium transporter"/>
    <property type="match status" value="1"/>
</dbReference>
<keyword evidence="7" id="KW-0924">Ammonia transport</keyword>
<proteinExistence type="inferred from homology"/>
<keyword evidence="4 8" id="KW-0812">Transmembrane</keyword>
<reference evidence="10" key="1">
    <citation type="submission" date="2022-08" db="EMBL/GenBank/DDBJ databases">
        <title>Novel sulfate-reducing endosymbionts in the free-living metamonad Anaeramoeba.</title>
        <authorList>
            <person name="Jerlstrom-Hultqvist J."/>
            <person name="Cepicka I."/>
            <person name="Gallot-Lavallee L."/>
            <person name="Salas-Leiva D."/>
            <person name="Curtis B.A."/>
            <person name="Zahonova K."/>
            <person name="Pipaliya S."/>
            <person name="Dacks J."/>
            <person name="Roger A.J."/>
        </authorList>
    </citation>
    <scope>NUCLEOTIDE SEQUENCE</scope>
    <source>
        <strain evidence="10">Schooner1</strain>
    </source>
</reference>
<evidence type="ECO:0000313" key="10">
    <source>
        <dbReference type="EMBL" id="KAJ6228321.1"/>
    </source>
</evidence>
<feature type="transmembrane region" description="Helical" evidence="8">
    <location>
        <begin position="181"/>
        <end position="203"/>
    </location>
</feature>
<sequence length="494" mass="55081">MQTFHLLFQAQVQVQAQANQQENFNFRTLNEQTEGNSDQDNLILSGILILFLQLGLSFIEISFVQKKNWTNVLMKNFIDLNMSGLGFWLFGYGLAFGSGNWFCGTEYFAGHKINDFSFWFYNFAFASVGATVVSGAWIGRAQFWFYVFFSFVNCGLIFPIVQHWEYSDDGWFSRYNTNVSVGVHDTAGAASIHLLSSVIALVGTKIMGPRAGKFQEKASPNGGNYPVYNEHRSALYLILGFLLLFIGWIPFNSGSYSSSYFFQQNSIVAHSTLLFATAGTISGVIISFYHYKEWIYHPEFIVHSSLSGLVASSASSSFVMQGWEALVIGFIAPFPVYWVSNLLKRYKIDDPVGRISIHGVGSVCGLIANGLFANSNSDYDKKGLFFGGGFAILGMNTFFCLIVILYGLVCSFLFIWCVNKFFPITAPCDVQIAGLDASEHNYAIEGFLENDKDSIIENETWSSTNSIDDLELQKSGDNIEVPNSNNALVRTKSN</sequence>
<name>A0ABQ8X6X4_9EUKA</name>
<evidence type="ECO:0000256" key="1">
    <source>
        <dbReference type="ARBA" id="ARBA00004141"/>
    </source>
</evidence>
<evidence type="ECO:0000256" key="8">
    <source>
        <dbReference type="SAM" id="Phobius"/>
    </source>
</evidence>
<dbReference type="Proteomes" id="UP001150062">
    <property type="component" value="Unassembled WGS sequence"/>
</dbReference>